<feature type="region of interest" description="Disordered" evidence="1">
    <location>
        <begin position="5"/>
        <end position="62"/>
    </location>
</feature>
<feature type="compositionally biased region" description="Polar residues" evidence="1">
    <location>
        <begin position="8"/>
        <end position="23"/>
    </location>
</feature>
<name>A0A8D8T3H2_9HEMI</name>
<sequence length="178" mass="20027">MCCRATALESNPSHAETESTLFDNETEDNSHSAVVQKHQTNQTRSETSPRGETSDSDHSTSVPCTACNEETTCPVRCPTTRHCYYSNQIQSHCDWSTTTRRVCCTETSSGGCTEAIPCYKTNESRTQRLHETKRSNPHYTGLLQTIYTHENTTASLSELETRCKSDRRALYCQQADEN</sequence>
<accession>A0A8D8T3H2</accession>
<reference evidence="2" key="1">
    <citation type="submission" date="2021-05" db="EMBL/GenBank/DDBJ databases">
        <authorList>
            <person name="Alioto T."/>
            <person name="Alioto T."/>
            <person name="Gomez Garrido J."/>
        </authorList>
    </citation>
    <scope>NUCLEOTIDE SEQUENCE</scope>
</reference>
<evidence type="ECO:0000256" key="1">
    <source>
        <dbReference type="SAM" id="MobiDB-lite"/>
    </source>
</evidence>
<feature type="compositionally biased region" description="Polar residues" evidence="1">
    <location>
        <begin position="31"/>
        <end position="46"/>
    </location>
</feature>
<dbReference type="EMBL" id="HBUF01254310">
    <property type="protein sequence ID" value="CAG6681100.1"/>
    <property type="molecule type" value="Transcribed_RNA"/>
</dbReference>
<dbReference type="AlphaFoldDB" id="A0A8D8T3H2"/>
<organism evidence="2">
    <name type="scientific">Cacopsylla melanoneura</name>
    <dbReference type="NCBI Taxonomy" id="428564"/>
    <lineage>
        <taxon>Eukaryota</taxon>
        <taxon>Metazoa</taxon>
        <taxon>Ecdysozoa</taxon>
        <taxon>Arthropoda</taxon>
        <taxon>Hexapoda</taxon>
        <taxon>Insecta</taxon>
        <taxon>Pterygota</taxon>
        <taxon>Neoptera</taxon>
        <taxon>Paraneoptera</taxon>
        <taxon>Hemiptera</taxon>
        <taxon>Sternorrhyncha</taxon>
        <taxon>Psylloidea</taxon>
        <taxon>Psyllidae</taxon>
        <taxon>Psyllinae</taxon>
        <taxon>Cacopsylla</taxon>
    </lineage>
</organism>
<protein>
    <submittedName>
        <fullName evidence="2">Uncharacterized protein</fullName>
    </submittedName>
</protein>
<feature type="compositionally biased region" description="Basic and acidic residues" evidence="1">
    <location>
        <begin position="47"/>
        <end position="58"/>
    </location>
</feature>
<evidence type="ECO:0000313" key="2">
    <source>
        <dbReference type="EMBL" id="CAG6681100.1"/>
    </source>
</evidence>
<dbReference type="EMBL" id="HBUF01254311">
    <property type="protein sequence ID" value="CAG6681102.1"/>
    <property type="molecule type" value="Transcribed_RNA"/>
</dbReference>
<proteinExistence type="predicted"/>